<feature type="compositionally biased region" description="Basic and acidic residues" evidence="2">
    <location>
        <begin position="1158"/>
        <end position="1169"/>
    </location>
</feature>
<keyword evidence="1" id="KW-0175">Coiled coil</keyword>
<dbReference type="GO" id="GO:0032007">
    <property type="term" value="P:negative regulation of TOR signaling"/>
    <property type="evidence" value="ECO:0007669"/>
    <property type="project" value="TreeGrafter"/>
</dbReference>
<evidence type="ECO:0000256" key="2">
    <source>
        <dbReference type="SAM" id="MobiDB-lite"/>
    </source>
</evidence>
<sequence>MAQQANIGELLSMLDSPVLSVRDDVTAVFKENLSSDRGPMLVNTLVDYYLETNSQPVLHILTTLQEPHDKHLLDKMNDCMGRAASRLPALSLLGHVIRLQPPWKHKLSQAPLLPSLLKCLKMDTDVVVLTTGVLVLITMLPMIPQSGKQHLHDFFDIFGRLSSWCLKKPGHVTEIYLVHLHASVYALFHRLYGMYPCNFVSFLRSHYSMKENLDTFEEVVRPMMEHVRIHPELVTGSKDHELDPRRWKRLETHDVVIECAKISLDPAEASYEDGDSVSPQVSARFPHRAADVAASPYVDTQNSCGSATSTPYSSSWLMLLNMPGQPPQTLSPPSTRLLTEPPQATLWSPSMVCGMTTPPTSPGNVPPDLSHPYSKVFGTTAGGKGTPLGTPATSPPPAPLCHSDDYVHIALRQATATPPKKEEKTDSAKPCLHRQPHLPNDRGLEELPGSKGSVTLSDLPGFLGDLASEEDSVEKAKEEAAISKELSEITTADTEPLVPRGGFDSPFYRDSLPGCPRKNHSATSGAQGASVNPEPLNSSLDKLGPDTPKQAFTPIDPPCGGADESPAGNRERQTSLETNILTPSPCKIPPQRGVGYGSGQPPPYDHLFEVALPKTAHHFVSKKTKELLKKAKGNAEEDYPPSTSPAEVLDRLIQQGADAHSKELNKLSLPSKSVDWTHFGGSPPSDEIRTLRNQLLLLHNQLLYERFKRQQHALRNRRLLRKVIRAAALEEHNAAMKDQLKLQEKDIQIWKVSVQKEQARCSQLQEQRDTMVTQLHSQIRQLQHDREEFYNQSQELQTKLEDCRNMIAELRLELKKANSKVCHTELLLSQVSQKLSNSESVQQQMEFLNRQLLVLGEVNELYLEQLQSKHSDTTKEVEMMKAACRKELEKNRSHVLQQNQRLDTSQKRILELESHLAKKDHLLLEQKKYLEDVKVQARGQLQAAESRYEAQKRITQVFELEILDLYGRLEKDGLLKKLEEEKAEAAEAAEERLACCKDGCSDSVTGHSEEASGHNGDTKPPRPGGSARASGASRGGGGGRGGSSSELSTPEKPPIQRAGLFSSRWETTVGESATSIPTTVGSLPSSKSFLGMKARELFRNKSESQCDEDSVTISSLSETLKTELGKDPGVEAKTPPNLDGLHPSPPNLDSVGQLHIMDYNETHHEHSEG</sequence>
<feature type="region of interest" description="Disordered" evidence="2">
    <location>
        <begin position="415"/>
        <end position="456"/>
    </location>
</feature>
<dbReference type="GO" id="GO:0008285">
    <property type="term" value="P:negative regulation of cell population proliferation"/>
    <property type="evidence" value="ECO:0007669"/>
    <property type="project" value="TreeGrafter"/>
</dbReference>
<dbReference type="SUPFAM" id="SSF48371">
    <property type="entry name" value="ARM repeat"/>
    <property type="match status" value="1"/>
</dbReference>
<feature type="compositionally biased region" description="Basic and acidic residues" evidence="2">
    <location>
        <begin position="1007"/>
        <end position="1020"/>
    </location>
</feature>
<dbReference type="GO" id="GO:0051726">
    <property type="term" value="P:regulation of cell cycle"/>
    <property type="evidence" value="ECO:0007669"/>
    <property type="project" value="TreeGrafter"/>
</dbReference>
<proteinExistence type="predicted"/>
<name>A0A8M1MUN2_NEOSC</name>
<evidence type="ECO:0000313" key="4">
    <source>
        <dbReference type="RefSeq" id="XP_044776428.1"/>
    </source>
</evidence>
<keyword evidence="3" id="KW-1185">Reference proteome</keyword>
<dbReference type="CTD" id="7248"/>
<evidence type="ECO:0000313" key="3">
    <source>
        <dbReference type="Proteomes" id="UP000248481"/>
    </source>
</evidence>
<feature type="coiled-coil region" evidence="1">
    <location>
        <begin position="726"/>
        <end position="820"/>
    </location>
</feature>
<feature type="region of interest" description="Disordered" evidence="2">
    <location>
        <begin position="1004"/>
        <end position="1058"/>
    </location>
</feature>
<feature type="region of interest" description="Disordered" evidence="2">
    <location>
        <begin position="469"/>
        <end position="586"/>
    </location>
</feature>
<feature type="compositionally biased region" description="Polar residues" evidence="2">
    <location>
        <begin position="521"/>
        <end position="540"/>
    </location>
</feature>
<organism evidence="3 4">
    <name type="scientific">Neomonachus schauinslandi</name>
    <name type="common">Hawaiian monk seal</name>
    <name type="synonym">Monachus schauinslandi</name>
    <dbReference type="NCBI Taxonomy" id="29088"/>
    <lineage>
        <taxon>Eukaryota</taxon>
        <taxon>Metazoa</taxon>
        <taxon>Chordata</taxon>
        <taxon>Craniata</taxon>
        <taxon>Vertebrata</taxon>
        <taxon>Euteleostomi</taxon>
        <taxon>Mammalia</taxon>
        <taxon>Eutheria</taxon>
        <taxon>Laurasiatheria</taxon>
        <taxon>Carnivora</taxon>
        <taxon>Caniformia</taxon>
        <taxon>Pinnipedia</taxon>
        <taxon>Phocidae</taxon>
        <taxon>Monachinae</taxon>
        <taxon>Monachini</taxon>
        <taxon>Neomonachus</taxon>
    </lineage>
</organism>
<evidence type="ECO:0000256" key="1">
    <source>
        <dbReference type="SAM" id="Coils"/>
    </source>
</evidence>
<dbReference type="GO" id="GO:0033596">
    <property type="term" value="C:TSC1-TSC2 complex"/>
    <property type="evidence" value="ECO:0007669"/>
    <property type="project" value="TreeGrafter"/>
</dbReference>
<dbReference type="Proteomes" id="UP000248481">
    <property type="component" value="Chromosome 13"/>
</dbReference>
<feature type="compositionally biased region" description="Basic and acidic residues" evidence="2">
    <location>
        <begin position="473"/>
        <end position="487"/>
    </location>
</feature>
<dbReference type="RefSeq" id="XP_044776428.1">
    <property type="nucleotide sequence ID" value="XM_044920493.1"/>
</dbReference>
<dbReference type="GeneID" id="110581464"/>
<feature type="compositionally biased region" description="Gly residues" evidence="2">
    <location>
        <begin position="1033"/>
        <end position="1042"/>
    </location>
</feature>
<dbReference type="PANTHER" id="PTHR15154">
    <property type="entry name" value="HAMARTIN"/>
    <property type="match status" value="1"/>
</dbReference>
<dbReference type="Pfam" id="PF04388">
    <property type="entry name" value="Hamartin"/>
    <property type="match status" value="1"/>
</dbReference>
<feature type="region of interest" description="Disordered" evidence="2">
    <location>
        <begin position="1124"/>
        <end position="1169"/>
    </location>
</feature>
<gene>
    <name evidence="4" type="primary">TSC1</name>
</gene>
<dbReference type="AlphaFoldDB" id="A0A8M1MUN2"/>
<dbReference type="InterPro" id="IPR007483">
    <property type="entry name" value="Hamartin"/>
</dbReference>
<protein>
    <submittedName>
        <fullName evidence="4">Hamartin isoform X2</fullName>
    </submittedName>
</protein>
<accession>A0A8M1MUN2</accession>
<reference evidence="4" key="1">
    <citation type="submission" date="2025-08" db="UniProtKB">
        <authorList>
            <consortium name="RefSeq"/>
        </authorList>
    </citation>
    <scope>IDENTIFICATION</scope>
    <source>
        <tissue evidence="4">Blood</tissue>
    </source>
</reference>
<dbReference type="InterPro" id="IPR016024">
    <property type="entry name" value="ARM-type_fold"/>
</dbReference>
<dbReference type="PANTHER" id="PTHR15154:SF2">
    <property type="entry name" value="HAMARTIN"/>
    <property type="match status" value="1"/>
</dbReference>